<protein>
    <submittedName>
        <fullName evidence="2">(northern house mosquito) hypothetical protein</fullName>
    </submittedName>
</protein>
<dbReference type="EMBL" id="HBUE01140787">
    <property type="protein sequence ID" value="CAG6500639.1"/>
    <property type="molecule type" value="Transcribed_RNA"/>
</dbReference>
<organism evidence="2">
    <name type="scientific">Culex pipiens</name>
    <name type="common">House mosquito</name>
    <dbReference type="NCBI Taxonomy" id="7175"/>
    <lineage>
        <taxon>Eukaryota</taxon>
        <taxon>Metazoa</taxon>
        <taxon>Ecdysozoa</taxon>
        <taxon>Arthropoda</taxon>
        <taxon>Hexapoda</taxon>
        <taxon>Insecta</taxon>
        <taxon>Pterygota</taxon>
        <taxon>Neoptera</taxon>
        <taxon>Endopterygota</taxon>
        <taxon>Diptera</taxon>
        <taxon>Nematocera</taxon>
        <taxon>Culicoidea</taxon>
        <taxon>Culicidae</taxon>
        <taxon>Culicinae</taxon>
        <taxon>Culicini</taxon>
        <taxon>Culex</taxon>
        <taxon>Culex</taxon>
    </lineage>
</organism>
<feature type="compositionally biased region" description="Low complexity" evidence="1">
    <location>
        <begin position="12"/>
        <end position="22"/>
    </location>
</feature>
<evidence type="ECO:0000313" key="2">
    <source>
        <dbReference type="EMBL" id="CAG6500639.1"/>
    </source>
</evidence>
<feature type="compositionally biased region" description="Polar residues" evidence="1">
    <location>
        <begin position="1"/>
        <end position="11"/>
    </location>
</feature>
<sequence length="129" mass="14163">MPASATASCKRSSPASAPASLPENTTSKSLRLPPAPAVPTTARWWPGPSAVARRFRCASLARSCGRSSRRNPRPRPNLRLPIRKNLRRRSDTPHSSPLLYTRGCATCECMSVLCVRVFFCMCERPPPSL</sequence>
<reference evidence="2" key="1">
    <citation type="submission" date="2021-05" db="EMBL/GenBank/DDBJ databases">
        <authorList>
            <person name="Alioto T."/>
            <person name="Alioto T."/>
            <person name="Gomez Garrido J."/>
        </authorList>
    </citation>
    <scope>NUCLEOTIDE SEQUENCE</scope>
</reference>
<feature type="region of interest" description="Disordered" evidence="1">
    <location>
        <begin position="1"/>
        <end position="39"/>
    </location>
</feature>
<dbReference type="AlphaFoldDB" id="A0A8D8GBJ1"/>
<evidence type="ECO:0000256" key="1">
    <source>
        <dbReference type="SAM" id="MobiDB-lite"/>
    </source>
</evidence>
<feature type="region of interest" description="Disordered" evidence="1">
    <location>
        <begin position="61"/>
        <end position="95"/>
    </location>
</feature>
<name>A0A8D8GBJ1_CULPI</name>
<accession>A0A8D8GBJ1</accession>
<proteinExistence type="predicted"/>